<dbReference type="RefSeq" id="XP_006670620.1">
    <property type="nucleotide sequence ID" value="XM_006670557.1"/>
</dbReference>
<dbReference type="InterPro" id="IPR039712">
    <property type="entry name" value="Meu6"/>
</dbReference>
<feature type="compositionally biased region" description="Basic and acidic residues" evidence="1">
    <location>
        <begin position="534"/>
        <end position="566"/>
    </location>
</feature>
<dbReference type="GeneID" id="18167431"/>
<evidence type="ECO:0000256" key="1">
    <source>
        <dbReference type="SAM" id="MobiDB-lite"/>
    </source>
</evidence>
<feature type="region of interest" description="Disordered" evidence="1">
    <location>
        <begin position="292"/>
        <end position="518"/>
    </location>
</feature>
<dbReference type="Pfam" id="PF15406">
    <property type="entry name" value="PH_6"/>
    <property type="match status" value="1"/>
</dbReference>
<feature type="signal peptide" evidence="2">
    <location>
        <begin position="1"/>
        <end position="15"/>
    </location>
</feature>
<dbReference type="OMA" id="WAAHTGK"/>
<evidence type="ECO:0000259" key="3">
    <source>
        <dbReference type="PROSITE" id="PS50003"/>
    </source>
</evidence>
<dbReference type="STRING" id="983644.G3JJL5"/>
<feature type="compositionally biased region" description="Basic and acidic residues" evidence="1">
    <location>
        <begin position="144"/>
        <end position="163"/>
    </location>
</feature>
<dbReference type="InterPro" id="IPR039483">
    <property type="entry name" value="Meu6_PH_dom"/>
</dbReference>
<feature type="compositionally biased region" description="Low complexity" evidence="1">
    <location>
        <begin position="582"/>
        <end position="593"/>
    </location>
</feature>
<evidence type="ECO:0000256" key="2">
    <source>
        <dbReference type="SAM" id="SignalP"/>
    </source>
</evidence>
<dbReference type="OrthoDB" id="5593352at2759"/>
<name>G3JJL5_CORMM</name>
<reference evidence="4 5" key="1">
    <citation type="journal article" date="2011" name="Genome Biol.">
        <title>Genome sequence of the insect pathogenic fungus Cordyceps militaris, a valued traditional Chinese medicine.</title>
        <authorList>
            <person name="Zheng P."/>
            <person name="Xia Y."/>
            <person name="Xiao G."/>
            <person name="Xiong C."/>
            <person name="Hu X."/>
            <person name="Zhang S."/>
            <person name="Zheng H."/>
            <person name="Huang Y."/>
            <person name="Zhou Y."/>
            <person name="Wang S."/>
            <person name="Zhao G.P."/>
            <person name="Liu X."/>
            <person name="St Leger R.J."/>
            <person name="Wang C."/>
        </authorList>
    </citation>
    <scope>NUCLEOTIDE SEQUENCE [LARGE SCALE GENOMIC DNA]</scope>
    <source>
        <strain evidence="4 5">CM01</strain>
    </source>
</reference>
<dbReference type="HOGENOM" id="CLU_014855_1_0_1"/>
<dbReference type="InParanoid" id="G3JJL5"/>
<dbReference type="VEuPathDB" id="FungiDB:CCM_05413"/>
<dbReference type="PANTHER" id="PTHR42073">
    <property type="entry name" value="MEIOTIC EXPRESSION UP-REGULATED PROTEIN 6"/>
    <property type="match status" value="1"/>
</dbReference>
<dbReference type="InterPro" id="IPR001849">
    <property type="entry name" value="PH_domain"/>
</dbReference>
<dbReference type="Proteomes" id="UP000001610">
    <property type="component" value="Unassembled WGS sequence"/>
</dbReference>
<organism evidence="4 5">
    <name type="scientific">Cordyceps militaris (strain CM01)</name>
    <name type="common">Caterpillar fungus</name>
    <dbReference type="NCBI Taxonomy" id="983644"/>
    <lineage>
        <taxon>Eukaryota</taxon>
        <taxon>Fungi</taxon>
        <taxon>Dikarya</taxon>
        <taxon>Ascomycota</taxon>
        <taxon>Pezizomycotina</taxon>
        <taxon>Sordariomycetes</taxon>
        <taxon>Hypocreomycetidae</taxon>
        <taxon>Hypocreales</taxon>
        <taxon>Cordycipitaceae</taxon>
        <taxon>Cordyceps</taxon>
    </lineage>
</organism>
<dbReference type="PROSITE" id="PS50003">
    <property type="entry name" value="PH_DOMAIN"/>
    <property type="match status" value="1"/>
</dbReference>
<dbReference type="KEGG" id="cmt:CCM_05413"/>
<dbReference type="InterPro" id="IPR011993">
    <property type="entry name" value="PH-like_dom_sf"/>
</dbReference>
<sequence>MASVWCIKYVGGCLATMVTLPLHPTQPPLPANANDREPTRATTRLPALPTATAHGSCQVPTSPNYQVLSAISILACTCNLTPRLLVSCPPVPLLLQFACIVALPCLKPIEVPAAAVEQAPNAVPETAPVLDVPAATDAAAPLADEAKPEEPVAAEETKEEVKPVEEGHLGYKAHGLSFPNKEFFFFNSEATEAKALEAYKKAQKSAEGALDNISWAAHTGKGLLFSGDKKAPHNVINLSHASEPEVEGNKFHFTAKGNKHTFKAANAAERDNWVAQIKAKIAEAKEIAASVTESETYKNTLESLKPAPKEEAKAAEHADESAEVAKADEAPKEDGEAPKEESKVEEPKRRSASRKRASFFGFGKKDILPKDEVKTEETPAEAAEETAAPAEVTDATAEAANQDAEATEEPTAEVVKPTANKRNSFFGGVFSKKEKKAAEPKAAEATEAAAEETEGAAETAPVIPPVDTTTPLAEEVIAADPVEAAAPETKTDVKEKRKSSLPFFGKRDASPTTGEAKTGAFSKLRATIKGKGAVKAEEAKEEAAKAQETATDAKDKTEETAADIKEQVTNAVEGEGEKKTEATPVAPAVTASA</sequence>
<feature type="compositionally biased region" description="Polar residues" evidence="1">
    <location>
        <begin position="292"/>
        <end position="301"/>
    </location>
</feature>
<feature type="compositionally biased region" description="Basic and acidic residues" evidence="1">
    <location>
        <begin position="307"/>
        <end position="349"/>
    </location>
</feature>
<keyword evidence="2" id="KW-0732">Signal</keyword>
<dbReference type="eggNOG" id="ENOG502SEZ3">
    <property type="taxonomic scope" value="Eukaryota"/>
</dbReference>
<evidence type="ECO:0000313" key="5">
    <source>
        <dbReference type="Proteomes" id="UP000001610"/>
    </source>
</evidence>
<feature type="region of interest" description="Disordered" evidence="1">
    <location>
        <begin position="143"/>
        <end position="163"/>
    </location>
</feature>
<feature type="chain" id="PRO_5012294032" evidence="2">
    <location>
        <begin position="16"/>
        <end position="593"/>
    </location>
</feature>
<dbReference type="EMBL" id="JH126402">
    <property type="protein sequence ID" value="EGX91255.1"/>
    <property type="molecule type" value="Genomic_DNA"/>
</dbReference>
<dbReference type="SUPFAM" id="SSF50729">
    <property type="entry name" value="PH domain-like"/>
    <property type="match status" value="1"/>
</dbReference>
<dbReference type="Gene3D" id="2.30.29.30">
    <property type="entry name" value="Pleckstrin-homology domain (PH domain)/Phosphotyrosine-binding domain (PTB)"/>
    <property type="match status" value="1"/>
</dbReference>
<proteinExistence type="predicted"/>
<protein>
    <submittedName>
        <fullName evidence="4">Conserved lysine-rich protein, putative</fullName>
    </submittedName>
</protein>
<keyword evidence="5" id="KW-1185">Reference proteome</keyword>
<accession>G3JJL5</accession>
<feature type="region of interest" description="Disordered" evidence="1">
    <location>
        <begin position="532"/>
        <end position="593"/>
    </location>
</feature>
<feature type="domain" description="PH" evidence="3">
    <location>
        <begin position="162"/>
        <end position="282"/>
    </location>
</feature>
<feature type="compositionally biased region" description="Low complexity" evidence="1">
    <location>
        <begin position="385"/>
        <end position="404"/>
    </location>
</feature>
<gene>
    <name evidence="4" type="ORF">CCM_05413</name>
</gene>
<dbReference type="PANTHER" id="PTHR42073:SF1">
    <property type="entry name" value="MEIOTIC EXPRESSION UP-REGULATED PROTEIN 6"/>
    <property type="match status" value="1"/>
</dbReference>
<feature type="compositionally biased region" description="Basic and acidic residues" evidence="1">
    <location>
        <begin position="363"/>
        <end position="377"/>
    </location>
</feature>
<dbReference type="AlphaFoldDB" id="G3JJL5"/>
<evidence type="ECO:0000313" key="4">
    <source>
        <dbReference type="EMBL" id="EGX91255.1"/>
    </source>
</evidence>